<dbReference type="Gene3D" id="3.40.980.10">
    <property type="entry name" value="MoaB/Mog-like domain"/>
    <property type="match status" value="1"/>
</dbReference>
<comment type="similarity">
    <text evidence="1">Belongs to the CinA family.</text>
</comment>
<protein>
    <recommendedName>
        <fullName evidence="1">CinA-like protein</fullName>
    </recommendedName>
</protein>
<dbReference type="InterPro" id="IPR036653">
    <property type="entry name" value="CinA-like_C"/>
</dbReference>
<dbReference type="SUPFAM" id="SSF53218">
    <property type="entry name" value="Molybdenum cofactor biosynthesis proteins"/>
    <property type="match status" value="1"/>
</dbReference>
<dbReference type="Pfam" id="PF00994">
    <property type="entry name" value="MoCF_biosynth"/>
    <property type="match status" value="1"/>
</dbReference>
<evidence type="ECO:0000313" key="3">
    <source>
        <dbReference type="EMBL" id="RTZ05185.1"/>
    </source>
</evidence>
<reference evidence="3 4" key="1">
    <citation type="submission" date="2018-12" db="EMBL/GenBank/DDBJ databases">
        <title>Flavobacterium sp. nov., isolated from glacier ice.</title>
        <authorList>
            <person name="Liu Q."/>
            <person name="Xin Y.-H."/>
        </authorList>
    </citation>
    <scope>NUCLEOTIDE SEQUENCE [LARGE SCALE GENOMIC DNA]</scope>
    <source>
        <strain evidence="3 4">RB1N8</strain>
    </source>
</reference>
<name>A0A3S0MEQ4_9FLAO</name>
<dbReference type="AlphaFoldDB" id="A0A3S0MEQ4"/>
<dbReference type="EMBL" id="RYDJ01000006">
    <property type="protein sequence ID" value="RTZ05185.1"/>
    <property type="molecule type" value="Genomic_DNA"/>
</dbReference>
<dbReference type="NCBIfam" id="TIGR00177">
    <property type="entry name" value="molyb_syn"/>
    <property type="match status" value="1"/>
</dbReference>
<evidence type="ECO:0000256" key="1">
    <source>
        <dbReference type="HAMAP-Rule" id="MF_00226"/>
    </source>
</evidence>
<dbReference type="PIRSF" id="PIRSF006728">
    <property type="entry name" value="CinA"/>
    <property type="match status" value="1"/>
</dbReference>
<dbReference type="CDD" id="cd00885">
    <property type="entry name" value="cinA"/>
    <property type="match status" value="1"/>
</dbReference>
<evidence type="ECO:0000259" key="2">
    <source>
        <dbReference type="SMART" id="SM00852"/>
    </source>
</evidence>
<dbReference type="Pfam" id="PF18146">
    <property type="entry name" value="CinA_KH"/>
    <property type="match status" value="1"/>
</dbReference>
<dbReference type="PANTHER" id="PTHR13939">
    <property type="entry name" value="NICOTINAMIDE-NUCLEOTIDE AMIDOHYDROLASE PNCC"/>
    <property type="match status" value="1"/>
</dbReference>
<dbReference type="SUPFAM" id="SSF142433">
    <property type="entry name" value="CinA-like"/>
    <property type="match status" value="1"/>
</dbReference>
<proteinExistence type="inferred from homology"/>
<organism evidence="3 4">
    <name type="scientific">Flavobacterium bomense</name>
    <dbReference type="NCBI Taxonomy" id="2497483"/>
    <lineage>
        <taxon>Bacteria</taxon>
        <taxon>Pseudomonadati</taxon>
        <taxon>Bacteroidota</taxon>
        <taxon>Flavobacteriia</taxon>
        <taxon>Flavobacteriales</taxon>
        <taxon>Flavobacteriaceae</taxon>
        <taxon>Flavobacterium</taxon>
    </lineage>
</organism>
<accession>A0A3S0MEQ4</accession>
<dbReference type="InterPro" id="IPR036425">
    <property type="entry name" value="MoaB/Mog-like_dom_sf"/>
</dbReference>
<comment type="caution">
    <text evidence="3">The sequence shown here is derived from an EMBL/GenBank/DDBJ whole genome shotgun (WGS) entry which is preliminary data.</text>
</comment>
<dbReference type="RefSeq" id="WP_126561921.1">
    <property type="nucleotide sequence ID" value="NZ_RYDJ01000006.1"/>
</dbReference>
<dbReference type="InterPro" id="IPR008135">
    <property type="entry name" value="Competence-induced_CinA"/>
</dbReference>
<dbReference type="PANTHER" id="PTHR13939:SF0">
    <property type="entry name" value="NMN AMIDOHYDROLASE-LIKE PROTEIN YFAY"/>
    <property type="match status" value="1"/>
</dbReference>
<evidence type="ECO:0000313" key="4">
    <source>
        <dbReference type="Proteomes" id="UP000280825"/>
    </source>
</evidence>
<dbReference type="InterPro" id="IPR001453">
    <property type="entry name" value="MoaB/Mog_dom"/>
</dbReference>
<dbReference type="NCBIfam" id="TIGR00200">
    <property type="entry name" value="cinA_nterm"/>
    <property type="match status" value="1"/>
</dbReference>
<keyword evidence="4" id="KW-1185">Reference proteome</keyword>
<feature type="domain" description="MoaB/Mog" evidence="2">
    <location>
        <begin position="4"/>
        <end position="172"/>
    </location>
</feature>
<dbReference type="HAMAP" id="MF_00226_B">
    <property type="entry name" value="CinA_B"/>
    <property type="match status" value="1"/>
</dbReference>
<dbReference type="InterPro" id="IPR008136">
    <property type="entry name" value="CinA_C"/>
</dbReference>
<sequence>MKATIVTIGDEILIGQIVDTNSGFIAKSLDKIGVEINEMISISDDKKHIFDTFTALQNKVDLVIITGGLGPTKDDITKKTFCDYFEDELVVDQKVLAHVTQLIEGFYKRTITQINKDQALVPSKCTVLHNQVGTAPGMWMKKENTVFISLPGVPYEMKYLMEHEIIPKVVREYERPYIIHKTILTYGQGESLVAERIEDWENNLPVFIKLAYLPAPGRVRLRLSARGTDKNKLETALLENVNLLDAIIHDIIVGYDEDETIEVAVGKLLTQQNKTIATAESCTGGKIATLLSAVAGASNYFAGSVVSYSTQAKIDVLGIPESLIKEYSAVSKEVASAMALSIKKRMNTDYAIATTGNAGPTKGDSDAEIGTVFIAIATPKEVIVEEFNFGQPREKVIDRAVIKSLELVQKEILKNVQ</sequence>
<dbReference type="Proteomes" id="UP000280825">
    <property type="component" value="Unassembled WGS sequence"/>
</dbReference>
<gene>
    <name evidence="3" type="ORF">EKL98_07340</name>
</gene>
<dbReference type="InterPro" id="IPR050101">
    <property type="entry name" value="CinA"/>
</dbReference>
<dbReference type="SMART" id="SM00852">
    <property type="entry name" value="MoCF_biosynth"/>
    <property type="match status" value="1"/>
</dbReference>
<dbReference type="Gene3D" id="3.90.950.20">
    <property type="entry name" value="CinA-like"/>
    <property type="match status" value="1"/>
</dbReference>
<dbReference type="NCBIfam" id="TIGR00199">
    <property type="entry name" value="PncC_domain"/>
    <property type="match status" value="1"/>
</dbReference>
<dbReference type="InterPro" id="IPR041424">
    <property type="entry name" value="CinA_KH"/>
</dbReference>
<dbReference type="Pfam" id="PF02464">
    <property type="entry name" value="CinA"/>
    <property type="match status" value="1"/>
</dbReference>